<gene>
    <name evidence="2" type="ORF">EZ216_20965</name>
</gene>
<dbReference type="RefSeq" id="WP_135251754.1">
    <property type="nucleotide sequence ID" value="NZ_SMLK01000014.1"/>
</dbReference>
<dbReference type="AlphaFoldDB" id="A0A4Z0BBY8"/>
<dbReference type="SUPFAM" id="SSF53271">
    <property type="entry name" value="PRTase-like"/>
    <property type="match status" value="1"/>
</dbReference>
<accession>A0A4Z0BBY8</accession>
<comment type="caution">
    <text evidence="2">The sequence shown here is derived from an EMBL/GenBank/DDBJ whole genome shotgun (WGS) entry which is preliminary data.</text>
</comment>
<evidence type="ECO:0000313" key="2">
    <source>
        <dbReference type="EMBL" id="TFY96180.1"/>
    </source>
</evidence>
<organism evidence="2 3">
    <name type="scientific">Ramlibacter humi</name>
    <dbReference type="NCBI Taxonomy" id="2530451"/>
    <lineage>
        <taxon>Bacteria</taxon>
        <taxon>Pseudomonadati</taxon>
        <taxon>Pseudomonadota</taxon>
        <taxon>Betaproteobacteria</taxon>
        <taxon>Burkholderiales</taxon>
        <taxon>Comamonadaceae</taxon>
        <taxon>Ramlibacter</taxon>
    </lineage>
</organism>
<sequence length="220" mass="23357">MGGIRLPYRDRAEGGRVLAAELASYAGADGLLVLGLPRGGVVVAHEVAAALHAPLDVLVVRKLGYPGHEEYAMGAIATGGVRVMSPLPGVHVAAQEIERVAANEQRELQRREAEYRRGRGTLAAAGRTVIVVDDGLATGSTMEAAVQALRRMQPAHVCVAVPVGAAETCARLERIADKVVCCAKPSPFRGVGLWYRDFGETRDQEVVRLLDQHLPQPAGS</sequence>
<dbReference type="EMBL" id="SMLK01000014">
    <property type="protein sequence ID" value="TFY96180.1"/>
    <property type="molecule type" value="Genomic_DNA"/>
</dbReference>
<feature type="domain" description="Phosphoribosyltransferase" evidence="1">
    <location>
        <begin position="16"/>
        <end position="181"/>
    </location>
</feature>
<evidence type="ECO:0000313" key="3">
    <source>
        <dbReference type="Proteomes" id="UP000297839"/>
    </source>
</evidence>
<keyword evidence="3" id="KW-1185">Reference proteome</keyword>
<keyword evidence="2" id="KW-0328">Glycosyltransferase</keyword>
<dbReference type="InterPro" id="IPR029057">
    <property type="entry name" value="PRTase-like"/>
</dbReference>
<dbReference type="InterPro" id="IPR000836">
    <property type="entry name" value="PRTase_dom"/>
</dbReference>
<dbReference type="Pfam" id="PF00156">
    <property type="entry name" value="Pribosyltran"/>
    <property type="match status" value="1"/>
</dbReference>
<dbReference type="CDD" id="cd06223">
    <property type="entry name" value="PRTases_typeI"/>
    <property type="match status" value="1"/>
</dbReference>
<dbReference type="Gene3D" id="3.40.50.2020">
    <property type="match status" value="1"/>
</dbReference>
<protein>
    <submittedName>
        <fullName evidence="2">Phosphoribosyltransferase</fullName>
    </submittedName>
</protein>
<dbReference type="GO" id="GO:0016757">
    <property type="term" value="F:glycosyltransferase activity"/>
    <property type="evidence" value="ECO:0007669"/>
    <property type="project" value="UniProtKB-KW"/>
</dbReference>
<proteinExistence type="predicted"/>
<dbReference type="Proteomes" id="UP000297839">
    <property type="component" value="Unassembled WGS sequence"/>
</dbReference>
<reference evidence="2 3" key="1">
    <citation type="submission" date="2019-03" db="EMBL/GenBank/DDBJ databases">
        <title>Ramlibacter sp. 18x22-1, whole genome shotgun sequence.</title>
        <authorList>
            <person name="Zhang X."/>
            <person name="Feng G."/>
            <person name="Zhu H."/>
        </authorList>
    </citation>
    <scope>NUCLEOTIDE SEQUENCE [LARGE SCALE GENOMIC DNA]</scope>
    <source>
        <strain evidence="2 3">18x22-1</strain>
    </source>
</reference>
<keyword evidence="2" id="KW-0808">Transferase</keyword>
<evidence type="ECO:0000259" key="1">
    <source>
        <dbReference type="Pfam" id="PF00156"/>
    </source>
</evidence>
<dbReference type="OrthoDB" id="9810066at2"/>
<dbReference type="Gene3D" id="3.30.1310.20">
    <property type="entry name" value="PRTase-like"/>
    <property type="match status" value="1"/>
</dbReference>
<name>A0A4Z0BBY8_9BURK</name>